<feature type="compositionally biased region" description="Basic and acidic residues" evidence="1">
    <location>
        <begin position="495"/>
        <end position="513"/>
    </location>
</feature>
<keyword evidence="4" id="KW-1185">Reference proteome</keyword>
<dbReference type="Proteomes" id="UP000245884">
    <property type="component" value="Unassembled WGS sequence"/>
</dbReference>
<feature type="compositionally biased region" description="Low complexity" evidence="1">
    <location>
        <begin position="1"/>
        <end position="37"/>
    </location>
</feature>
<feature type="compositionally biased region" description="Low complexity" evidence="1">
    <location>
        <begin position="723"/>
        <end position="748"/>
    </location>
</feature>
<dbReference type="EMBL" id="KZ819664">
    <property type="protein sequence ID" value="PWN29157.1"/>
    <property type="molecule type" value="Genomic_DNA"/>
</dbReference>
<proteinExistence type="predicted"/>
<accession>A0A316UV29</accession>
<feature type="compositionally biased region" description="Low complexity" evidence="1">
    <location>
        <begin position="704"/>
        <end position="715"/>
    </location>
</feature>
<feature type="compositionally biased region" description="Low complexity" evidence="1">
    <location>
        <begin position="658"/>
        <end position="669"/>
    </location>
</feature>
<gene>
    <name evidence="3" type="ORF">BDZ90DRAFT_231157</name>
</gene>
<reference evidence="3 4" key="1">
    <citation type="journal article" date="2018" name="Mol. Biol. Evol.">
        <title>Broad Genomic Sampling Reveals a Smut Pathogenic Ancestry of the Fungal Clade Ustilaginomycotina.</title>
        <authorList>
            <person name="Kijpornyongpan T."/>
            <person name="Mondo S.J."/>
            <person name="Barry K."/>
            <person name="Sandor L."/>
            <person name="Lee J."/>
            <person name="Lipzen A."/>
            <person name="Pangilinan J."/>
            <person name="LaButti K."/>
            <person name="Hainaut M."/>
            <person name="Henrissat B."/>
            <person name="Grigoriev I.V."/>
            <person name="Spatafora J.W."/>
            <person name="Aime M.C."/>
        </authorList>
    </citation>
    <scope>NUCLEOTIDE SEQUENCE [LARGE SCALE GENOMIC DNA]</scope>
    <source>
        <strain evidence="3 4">MCA 5214</strain>
    </source>
</reference>
<sequence length="890" mass="93159">MSGSHSPPAGSSSGDIAGRSATPSSSSNGNTNIGTNRRISHGANSAAHSLLPRSSGAGPSAAGSSSGANTPTASNAASSSSTSHRSSAANSPRRALATPSAAPNASNYRIQSIASTQPAQIPSSGAPSSSMPAASPTATPPMFGSYSGGPPSLFTMAAPGGGQPSATSTRPATNLGFWRAPNRPVTTQHHHHHQGQYGSPFYPTQAPQRWLAPAMADPAGWAGNLATSKLVAGFQEHNLLSFSWVIKDLRLLREEVENSPASSLDEAGRSVSAGAGRSEIWTTQPLFGDGKWKLELVRTSRDGTTVLSAYLTSMVIESGAQDASLTASVMLGIRLPSTAQPSTSSGWVWSHFTHFTFDRDAEFFECHELPSLSELLNQHAEVAKANCFELVVQLGTGPHLAIPSEDAPTRRLPFQLPESRFVPDSIVAGLEGMVDSATTGDVALIVRERGVVLLASDEEVGPDFEVLPWAVGKPMPGTITREDVAAEAAGGEDTDATHHAHGRTDSDGSEGRSAEIVVRDRVIWAHSSILRSRSDYFRTMLDSGFSEGSAVGGGEDTMTSYGGRTVRVLRIPDADYATAFALVRYFYVGEIDFMEDEDVRSVTFDDEWATAVSGSSAPGMSNSGNPVWEWRSLAQIAGELGQDYHHHHGSSSQDSFGSLRASTSSSNLSCGRKSWGQATSSRRSTSSMDNRSDGASTPRHHRSGSSASNASSSNALMPEGATSMSLSSQAGPSSSPSSSLLASLLQSDPHSHPPSGIPPSPSASSLAIYKLAHRFHQTTLSSLAQAHLLATLHPARNAFPALLATHLYPTLHAAVRDAVLEAWGEVSESKEFERCCDEVGQGEWGVHAGRAIRGFMRALADHNGGGSGNGSSISSRGGARDGSRSMAGRA</sequence>
<feature type="region of interest" description="Disordered" evidence="1">
    <location>
        <begin position="644"/>
        <end position="762"/>
    </location>
</feature>
<feature type="region of interest" description="Disordered" evidence="1">
    <location>
        <begin position="116"/>
        <end position="176"/>
    </location>
</feature>
<feature type="region of interest" description="Disordered" evidence="1">
    <location>
        <begin position="863"/>
        <end position="890"/>
    </location>
</feature>
<dbReference type="SUPFAM" id="SSF54695">
    <property type="entry name" value="POZ domain"/>
    <property type="match status" value="1"/>
</dbReference>
<dbReference type="InterPro" id="IPR011333">
    <property type="entry name" value="SKP1/BTB/POZ_sf"/>
</dbReference>
<dbReference type="STRING" id="1569628.A0A316UV29"/>
<feature type="compositionally biased region" description="Low complexity" evidence="1">
    <location>
        <begin position="122"/>
        <end position="142"/>
    </location>
</feature>
<protein>
    <recommendedName>
        <fullName evidence="2">BTB domain-containing protein</fullName>
    </recommendedName>
</protein>
<dbReference type="AlphaFoldDB" id="A0A316UV29"/>
<dbReference type="Gene3D" id="3.30.710.10">
    <property type="entry name" value="Potassium Channel Kv1.1, Chain A"/>
    <property type="match status" value="1"/>
</dbReference>
<evidence type="ECO:0000256" key="1">
    <source>
        <dbReference type="SAM" id="MobiDB-lite"/>
    </source>
</evidence>
<evidence type="ECO:0000313" key="4">
    <source>
        <dbReference type="Proteomes" id="UP000245884"/>
    </source>
</evidence>
<feature type="compositionally biased region" description="Low complexity" evidence="1">
    <location>
        <begin position="54"/>
        <end position="92"/>
    </location>
</feature>
<evidence type="ECO:0000259" key="2">
    <source>
        <dbReference type="PROSITE" id="PS50097"/>
    </source>
</evidence>
<dbReference type="OrthoDB" id="288590at2759"/>
<dbReference type="PANTHER" id="PTHR24413">
    <property type="entry name" value="SPECKLE-TYPE POZ PROTEIN"/>
    <property type="match status" value="1"/>
</dbReference>
<organism evidence="3 4">
    <name type="scientific">Jaminaea rosea</name>
    <dbReference type="NCBI Taxonomy" id="1569628"/>
    <lineage>
        <taxon>Eukaryota</taxon>
        <taxon>Fungi</taxon>
        <taxon>Dikarya</taxon>
        <taxon>Basidiomycota</taxon>
        <taxon>Ustilaginomycotina</taxon>
        <taxon>Exobasidiomycetes</taxon>
        <taxon>Microstromatales</taxon>
        <taxon>Microstromatales incertae sedis</taxon>
        <taxon>Jaminaea</taxon>
    </lineage>
</organism>
<feature type="compositionally biased region" description="Polar residues" evidence="1">
    <location>
        <begin position="676"/>
        <end position="695"/>
    </location>
</feature>
<dbReference type="CDD" id="cd18186">
    <property type="entry name" value="BTB_POZ_ZBTB_KLHL-like"/>
    <property type="match status" value="1"/>
</dbReference>
<dbReference type="RefSeq" id="XP_025363769.1">
    <property type="nucleotide sequence ID" value="XM_025505743.1"/>
</dbReference>
<dbReference type="Pfam" id="PF00651">
    <property type="entry name" value="BTB"/>
    <property type="match status" value="1"/>
</dbReference>
<evidence type="ECO:0000313" key="3">
    <source>
        <dbReference type="EMBL" id="PWN29157.1"/>
    </source>
</evidence>
<name>A0A316UV29_9BASI</name>
<dbReference type="PROSITE" id="PS50097">
    <property type="entry name" value="BTB"/>
    <property type="match status" value="1"/>
</dbReference>
<feature type="region of interest" description="Disordered" evidence="1">
    <location>
        <begin position="488"/>
        <end position="513"/>
    </location>
</feature>
<dbReference type="GeneID" id="37027566"/>
<feature type="region of interest" description="Disordered" evidence="1">
    <location>
        <begin position="1"/>
        <end position="104"/>
    </location>
</feature>
<dbReference type="InterPro" id="IPR000210">
    <property type="entry name" value="BTB/POZ_dom"/>
</dbReference>
<feature type="domain" description="BTB" evidence="2">
    <location>
        <begin position="512"/>
        <end position="595"/>
    </location>
</feature>